<evidence type="ECO:0000313" key="3">
    <source>
        <dbReference type="EMBL" id="NRN65748.1"/>
    </source>
</evidence>
<keyword evidence="4" id="KW-1185">Reference proteome</keyword>
<dbReference type="SUPFAM" id="SSF46785">
    <property type="entry name" value="Winged helix' DNA-binding domain"/>
    <property type="match status" value="1"/>
</dbReference>
<gene>
    <name evidence="3" type="ORF">GC106_29630</name>
</gene>
<comment type="caution">
    <text evidence="3">The sequence shown here is derived from an EMBL/GenBank/DDBJ whole genome shotgun (WGS) entry which is preliminary data.</text>
</comment>
<protein>
    <submittedName>
        <fullName evidence="3">Transcriptional regulator</fullName>
    </submittedName>
</protein>
<proteinExistence type="predicted"/>
<feature type="domain" description="HTH hxlR-type" evidence="2">
    <location>
        <begin position="10"/>
        <end position="122"/>
    </location>
</feature>
<dbReference type="Pfam" id="PF01638">
    <property type="entry name" value="HxlR"/>
    <property type="match status" value="1"/>
</dbReference>
<dbReference type="RefSeq" id="WP_173130339.1">
    <property type="nucleotide sequence ID" value="NZ_CBCSGW010000132.1"/>
</dbReference>
<dbReference type="InterPro" id="IPR036388">
    <property type="entry name" value="WH-like_DNA-bd_sf"/>
</dbReference>
<dbReference type="Gene3D" id="1.10.10.10">
    <property type="entry name" value="Winged helix-like DNA-binding domain superfamily/Winged helix DNA-binding domain"/>
    <property type="match status" value="1"/>
</dbReference>
<dbReference type="EMBL" id="JAAATY010000007">
    <property type="protein sequence ID" value="NRN65748.1"/>
    <property type="molecule type" value="Genomic_DNA"/>
</dbReference>
<evidence type="ECO:0000313" key="4">
    <source>
        <dbReference type="Proteomes" id="UP000763557"/>
    </source>
</evidence>
<feature type="region of interest" description="Disordered" evidence="1">
    <location>
        <begin position="125"/>
        <end position="159"/>
    </location>
</feature>
<organism evidence="3 4">
    <name type="scientific">Kibdelosporangium persicum</name>
    <dbReference type="NCBI Taxonomy" id="2698649"/>
    <lineage>
        <taxon>Bacteria</taxon>
        <taxon>Bacillati</taxon>
        <taxon>Actinomycetota</taxon>
        <taxon>Actinomycetes</taxon>
        <taxon>Pseudonocardiales</taxon>
        <taxon>Pseudonocardiaceae</taxon>
        <taxon>Kibdelosporangium</taxon>
    </lineage>
</organism>
<evidence type="ECO:0000259" key="2">
    <source>
        <dbReference type="PROSITE" id="PS51118"/>
    </source>
</evidence>
<evidence type="ECO:0000256" key="1">
    <source>
        <dbReference type="SAM" id="MobiDB-lite"/>
    </source>
</evidence>
<dbReference type="InterPro" id="IPR036390">
    <property type="entry name" value="WH_DNA-bd_sf"/>
</dbReference>
<dbReference type="PROSITE" id="PS51118">
    <property type="entry name" value="HTH_HXLR"/>
    <property type="match status" value="1"/>
</dbReference>
<sequence length="159" mass="18143">MAADDEQFLRDLYNVRYLFADKWAPAINVTLSHGPMRRAEILSTIKSYSLDKEWSDKNSVLHDSILARTLKKMTEEGLLVRTRDTETFPPKVFYSLRPEVAELLKLLEPLVEWVRRNPDLIAKAQARSRGYSDEAGTLTALDSADGDDDESRPEDSRTV</sequence>
<name>A0ABX2F3H7_9PSEU</name>
<reference evidence="3 4" key="1">
    <citation type="submission" date="2020-01" db="EMBL/GenBank/DDBJ databases">
        <title>Kibdelosporangium persica a novel Actinomycetes from a hot desert in Iran.</title>
        <authorList>
            <person name="Safaei N."/>
            <person name="Zaburannyi N."/>
            <person name="Mueller R."/>
            <person name="Wink J."/>
        </authorList>
    </citation>
    <scope>NUCLEOTIDE SEQUENCE [LARGE SCALE GENOMIC DNA]</scope>
    <source>
        <strain evidence="3 4">4NS15</strain>
    </source>
</reference>
<dbReference type="InterPro" id="IPR002577">
    <property type="entry name" value="HTH_HxlR"/>
</dbReference>
<accession>A0ABX2F3H7</accession>
<dbReference type="Proteomes" id="UP000763557">
    <property type="component" value="Unassembled WGS sequence"/>
</dbReference>